<dbReference type="InterPro" id="IPR050545">
    <property type="entry name" value="Mycobact_MmpL"/>
</dbReference>
<feature type="domain" description="SSD" evidence="8">
    <location>
        <begin position="589"/>
        <end position="717"/>
    </location>
</feature>
<dbReference type="AlphaFoldDB" id="A0A1E8B7Y4"/>
<dbReference type="InterPro" id="IPR004869">
    <property type="entry name" value="MMPL_dom"/>
</dbReference>
<dbReference type="GO" id="GO:0005886">
    <property type="term" value="C:plasma membrane"/>
    <property type="evidence" value="ECO:0007669"/>
    <property type="project" value="UniProtKB-SubCell"/>
</dbReference>
<evidence type="ECO:0000313" key="9">
    <source>
        <dbReference type="EMBL" id="OFD79893.1"/>
    </source>
</evidence>
<evidence type="ECO:0000313" key="10">
    <source>
        <dbReference type="Proteomes" id="UP000175706"/>
    </source>
</evidence>
<dbReference type="GO" id="GO:0022857">
    <property type="term" value="F:transmembrane transporter activity"/>
    <property type="evidence" value="ECO:0007669"/>
    <property type="project" value="InterPro"/>
</dbReference>
<evidence type="ECO:0000256" key="4">
    <source>
        <dbReference type="ARBA" id="ARBA00022692"/>
    </source>
</evidence>
<dbReference type="Proteomes" id="UP000175706">
    <property type="component" value="Unassembled WGS sequence"/>
</dbReference>
<dbReference type="PANTHER" id="PTHR33406:SF6">
    <property type="entry name" value="MEMBRANE PROTEIN YDGH-RELATED"/>
    <property type="match status" value="1"/>
</dbReference>
<dbReference type="PRINTS" id="PR00702">
    <property type="entry name" value="ACRIFLAVINRP"/>
</dbReference>
<feature type="transmembrane region" description="Helical" evidence="7">
    <location>
        <begin position="712"/>
        <end position="730"/>
    </location>
</feature>
<dbReference type="PATRIC" id="fig|86662.25.peg.2325"/>
<feature type="transmembrane region" description="Helical" evidence="7">
    <location>
        <begin position="403"/>
        <end position="421"/>
    </location>
</feature>
<dbReference type="RefSeq" id="WP_070142612.1">
    <property type="nucleotide sequence ID" value="NZ_LXLT01000026.1"/>
</dbReference>
<feature type="transmembrane region" description="Helical" evidence="7">
    <location>
        <begin position="20"/>
        <end position="40"/>
    </location>
</feature>
<feature type="transmembrane region" description="Helical" evidence="7">
    <location>
        <begin position="619"/>
        <end position="640"/>
    </location>
</feature>
<evidence type="ECO:0000256" key="2">
    <source>
        <dbReference type="ARBA" id="ARBA00010157"/>
    </source>
</evidence>
<feature type="transmembrane region" description="Helical" evidence="7">
    <location>
        <begin position="562"/>
        <end position="579"/>
    </location>
</feature>
<feature type="transmembrane region" description="Helical" evidence="7">
    <location>
        <begin position="660"/>
        <end position="681"/>
    </location>
</feature>
<keyword evidence="6 7" id="KW-0472">Membrane</keyword>
<reference evidence="9 10" key="1">
    <citation type="submission" date="2016-05" db="EMBL/GenBank/DDBJ databases">
        <title>Bacillus thuringiensis and Bacillus weihenstephanensis as novel biocontrol agents of wilt causing Verticillium species.</title>
        <authorList>
            <person name="Hollensteiner J."/>
            <person name="Wemheuer F."/>
            <person name="Harting R."/>
            <person name="Kolarzyk A."/>
            <person name="Diaz-Valerio S."/>
            <person name="Poehlein A."/>
            <person name="Brzuszkiewicz E."/>
            <person name="Nesemann K."/>
            <person name="Braus-Stromeyer S."/>
            <person name="Braus G."/>
            <person name="Daniel R."/>
            <person name="Liesegang H."/>
        </authorList>
    </citation>
    <scope>NUCLEOTIDE SEQUENCE [LARGE SCALE GENOMIC DNA]</scope>
    <source>
        <strain evidence="9 10">GOE8</strain>
    </source>
</reference>
<dbReference type="PROSITE" id="PS50156">
    <property type="entry name" value="SSD"/>
    <property type="match status" value="2"/>
</dbReference>
<feature type="domain" description="SSD" evidence="8">
    <location>
        <begin position="261"/>
        <end position="356"/>
    </location>
</feature>
<organism evidence="9 10">
    <name type="scientific">Bacillus mycoides</name>
    <dbReference type="NCBI Taxonomy" id="1405"/>
    <lineage>
        <taxon>Bacteria</taxon>
        <taxon>Bacillati</taxon>
        <taxon>Bacillota</taxon>
        <taxon>Bacilli</taxon>
        <taxon>Bacillales</taxon>
        <taxon>Bacillaceae</taxon>
        <taxon>Bacillus</taxon>
        <taxon>Bacillus cereus group</taxon>
    </lineage>
</organism>
<name>A0A1E8B7Y4_BACMY</name>
<keyword evidence="5 7" id="KW-1133">Transmembrane helix</keyword>
<dbReference type="EMBL" id="LXLT01000026">
    <property type="protein sequence ID" value="OFD79893.1"/>
    <property type="molecule type" value="Genomic_DNA"/>
</dbReference>
<evidence type="ECO:0000256" key="1">
    <source>
        <dbReference type="ARBA" id="ARBA00004651"/>
    </source>
</evidence>
<feature type="transmembrane region" description="Helical" evidence="7">
    <location>
        <begin position="335"/>
        <end position="362"/>
    </location>
</feature>
<dbReference type="Pfam" id="PF03176">
    <property type="entry name" value="MMPL"/>
    <property type="match status" value="2"/>
</dbReference>
<evidence type="ECO:0000256" key="5">
    <source>
        <dbReference type="ARBA" id="ARBA00022989"/>
    </source>
</evidence>
<dbReference type="SUPFAM" id="SSF82866">
    <property type="entry name" value="Multidrug efflux transporter AcrB transmembrane domain"/>
    <property type="match status" value="2"/>
</dbReference>
<gene>
    <name evidence="9" type="ORF">BWGOE8_23160</name>
</gene>
<proteinExistence type="inferred from homology"/>
<evidence type="ECO:0000259" key="8">
    <source>
        <dbReference type="PROSITE" id="PS50156"/>
    </source>
</evidence>
<feature type="transmembrane region" description="Helical" evidence="7">
    <location>
        <begin position="298"/>
        <end position="323"/>
    </location>
</feature>
<dbReference type="InterPro" id="IPR001036">
    <property type="entry name" value="Acrflvin-R"/>
</dbReference>
<dbReference type="Gene3D" id="1.20.1640.10">
    <property type="entry name" value="Multidrug efflux transporter AcrB transmembrane domain"/>
    <property type="match status" value="2"/>
</dbReference>
<protein>
    <submittedName>
        <fullName evidence="9">Membrane protein</fullName>
    </submittedName>
</protein>
<dbReference type="InterPro" id="IPR000731">
    <property type="entry name" value="SSD"/>
</dbReference>
<feature type="transmembrane region" description="Helical" evidence="7">
    <location>
        <begin position="225"/>
        <end position="246"/>
    </location>
</feature>
<keyword evidence="4 7" id="KW-0812">Transmembrane</keyword>
<keyword evidence="3" id="KW-1003">Cell membrane</keyword>
<feature type="transmembrane region" description="Helical" evidence="7">
    <location>
        <begin position="258"/>
        <end position="278"/>
    </location>
</feature>
<feature type="transmembrane region" description="Helical" evidence="7">
    <location>
        <begin position="201"/>
        <end position="219"/>
    </location>
</feature>
<comment type="subcellular location">
    <subcellularLocation>
        <location evidence="1">Cell membrane</location>
        <topology evidence="1">Multi-pass membrane protein</topology>
    </subcellularLocation>
</comment>
<comment type="similarity">
    <text evidence="2">Belongs to the resistance-nodulation-cell division (RND) (TC 2.A.6) family. MmpL subfamily.</text>
</comment>
<comment type="caution">
    <text evidence="9">The sequence shown here is derived from an EMBL/GenBank/DDBJ whole genome shotgun (WGS) entry which is preliminary data.</text>
</comment>
<evidence type="ECO:0000256" key="7">
    <source>
        <dbReference type="SAM" id="Phobius"/>
    </source>
</evidence>
<evidence type="ECO:0000256" key="6">
    <source>
        <dbReference type="ARBA" id="ARBA00023136"/>
    </source>
</evidence>
<evidence type="ECO:0000256" key="3">
    <source>
        <dbReference type="ARBA" id="ARBA00022475"/>
    </source>
</evidence>
<sequence length="742" mass="81858">MKKHPLNMLGKLVAGKNTQWITLSVWILITLVLSFTLPQVNSMKEPNPKNLPETSMSQQAEALMKKEFPNNAGNPLLVVWHRDGGLQSKDYKLIQDVYKELKASPLKEQSTLPPFDTIPEQVLSKSASKDGTSFVTPIFFNKSAGTDILKGNLEELRKIVSSKVDEDPFKQKITDSGLHVRLSGPVGIQTDAVSLFSQADVKLLVATVLLVLVLLILLYRSPILAILPLLVVGFAYGIISPTLGFLADNGWIKVDAQAISIMTVLLFGAGTDYCLFLISRYREYLLEEESKYKALQLAIKASGGAIIMSALTVVLGLGTLLLAQYGAFHRFAVPFSVAVFIMGIAALTILPALLLIFGRIAFFPFIPRTTAMNEEFSKKKVLKVKTTDGAFSKKLGDLVVRKPWTIIMLTVFLLGGLASFVPRIQYTYDLLESFPKDMPSREGFTLITDHFSAGELAPVKIVVDSKGKDLPIKQEIEKLSFVKKVKEPMRGKENNQLQMYEVSLAENPYSIEALDQIPKLKSNVEKVLKDEGIRNAEDQLWIGGETASLYDTKQITERDESVIIPVMIGIIALLLLVYLRSIVAMIYLIVTVVLSFFSALGAGWILLHFGMGAPAIQGAIPLYAFVFLVALGEDYNIFMVSEIWKNRKKQNHLDAVKNGVIQTGSVITSAGLILAGTFAVLGTLPIQVLVQFGIVTAIGVLLDTFIVRPLLVPAITVVLGRFAFWPGKLWKEEKQLQKEDTL</sequence>
<feature type="transmembrane region" description="Helical" evidence="7">
    <location>
        <begin position="585"/>
        <end position="607"/>
    </location>
</feature>
<accession>A0A1E8B7Y4</accession>
<dbReference type="PANTHER" id="PTHR33406">
    <property type="entry name" value="MEMBRANE PROTEIN MJ1562-RELATED"/>
    <property type="match status" value="1"/>
</dbReference>